<evidence type="ECO:0000256" key="9">
    <source>
        <dbReference type="ARBA" id="ARBA00023242"/>
    </source>
</evidence>
<dbReference type="PIRSF" id="PIRSF000563">
    <property type="entry name" value="Homeobox_protein_Pitx/Unc30"/>
    <property type="match status" value="1"/>
</dbReference>
<evidence type="ECO:0000256" key="6">
    <source>
        <dbReference type="ARBA" id="ARBA00023155"/>
    </source>
</evidence>
<comment type="caution">
    <text evidence="15">The sequence shown here is derived from an EMBL/GenBank/DDBJ whole genome shotgun (WGS) entry which is preliminary data.</text>
</comment>
<dbReference type="InterPro" id="IPR016233">
    <property type="entry name" value="Homeobox_Pitx/unc30"/>
</dbReference>
<comment type="subcellular location">
    <subcellularLocation>
        <location evidence="1 10 11 12">Nucleus</location>
    </subcellularLocation>
</comment>
<evidence type="ECO:0000256" key="10">
    <source>
        <dbReference type="PIRNR" id="PIRNR000563"/>
    </source>
</evidence>
<feature type="DNA-binding region" description="Homeobox" evidence="11">
    <location>
        <begin position="80"/>
        <end position="139"/>
    </location>
</feature>
<evidence type="ECO:0000256" key="13">
    <source>
        <dbReference type="SAM" id="MobiDB-lite"/>
    </source>
</evidence>
<evidence type="ECO:0000256" key="4">
    <source>
        <dbReference type="ARBA" id="ARBA00023015"/>
    </source>
</evidence>
<dbReference type="EMBL" id="JAFBMS010000039">
    <property type="protein sequence ID" value="KAG9340931.1"/>
    <property type="molecule type" value="Genomic_DNA"/>
</dbReference>
<dbReference type="Pfam" id="PF00046">
    <property type="entry name" value="Homeodomain"/>
    <property type="match status" value="1"/>
</dbReference>
<dbReference type="Proteomes" id="UP000824540">
    <property type="component" value="Unassembled WGS sequence"/>
</dbReference>
<feature type="region of interest" description="Disordered" evidence="13">
    <location>
        <begin position="189"/>
        <end position="289"/>
    </location>
</feature>
<dbReference type="PROSITE" id="PS00027">
    <property type="entry name" value="HOMEOBOX_1"/>
    <property type="match status" value="1"/>
</dbReference>
<sequence length="289" mass="31928">MALSQTRSSEDGVDLNTVPETVKHPQDMASTFHVARPPSSAFEKAQSSGESSDTDITEGERGAETNAADESGAAPKTRRQRRRRTHFTTQQLQELEGTFQRNRYPDMTTREEIAVWTNLTEPRVRVWFKNRRAKWRKRERSQVEVCKNGYLPQLASLPQPYEDIYRSYTYNPWSAKTLHPSPLPFFSSMNAHPPPAPPPPPPPQAMFSSPRSLPPMSVSHGGGHSALSASLTTHTHSHALPTTGLNASGSPLGPAVSPPAGLEVSSASPLSVYRDTPHSHHSVFNRTQH</sequence>
<evidence type="ECO:0000256" key="12">
    <source>
        <dbReference type="RuleBase" id="RU000682"/>
    </source>
</evidence>
<name>A0A8T2NPC4_9TELE</name>
<dbReference type="SMART" id="SM00389">
    <property type="entry name" value="HOX"/>
    <property type="match status" value="1"/>
</dbReference>
<keyword evidence="8" id="KW-0804">Transcription</keyword>
<keyword evidence="16" id="KW-1185">Reference proteome</keyword>
<feature type="compositionally biased region" description="Basic residues" evidence="13">
    <location>
        <begin position="279"/>
        <end position="289"/>
    </location>
</feature>
<dbReference type="PANTHER" id="PTHR45882">
    <property type="entry name" value="PITUITARY HOMEOBOX HOMOLOG PTX1"/>
    <property type="match status" value="1"/>
</dbReference>
<dbReference type="GO" id="GO:0000981">
    <property type="term" value="F:DNA-binding transcription factor activity, RNA polymerase II-specific"/>
    <property type="evidence" value="ECO:0007669"/>
    <property type="project" value="InterPro"/>
</dbReference>
<evidence type="ECO:0000313" key="16">
    <source>
        <dbReference type="Proteomes" id="UP000824540"/>
    </source>
</evidence>
<dbReference type="InterPro" id="IPR017970">
    <property type="entry name" value="Homeobox_CS"/>
</dbReference>
<dbReference type="Gene3D" id="1.10.10.60">
    <property type="entry name" value="Homeodomain-like"/>
    <property type="match status" value="1"/>
</dbReference>
<feature type="compositionally biased region" description="Pro residues" evidence="13">
    <location>
        <begin position="192"/>
        <end position="204"/>
    </location>
</feature>
<feature type="region of interest" description="Disordered" evidence="13">
    <location>
        <begin position="1"/>
        <end position="86"/>
    </location>
</feature>
<dbReference type="PROSITE" id="PS50071">
    <property type="entry name" value="HOMEOBOX_2"/>
    <property type="match status" value="1"/>
</dbReference>
<organism evidence="15 16">
    <name type="scientific">Albula glossodonta</name>
    <name type="common">roundjaw bonefish</name>
    <dbReference type="NCBI Taxonomy" id="121402"/>
    <lineage>
        <taxon>Eukaryota</taxon>
        <taxon>Metazoa</taxon>
        <taxon>Chordata</taxon>
        <taxon>Craniata</taxon>
        <taxon>Vertebrata</taxon>
        <taxon>Euteleostomi</taxon>
        <taxon>Actinopterygii</taxon>
        <taxon>Neopterygii</taxon>
        <taxon>Teleostei</taxon>
        <taxon>Albuliformes</taxon>
        <taxon>Albulidae</taxon>
        <taxon>Albula</taxon>
    </lineage>
</organism>
<keyword evidence="4" id="KW-0805">Transcription regulation</keyword>
<protein>
    <recommendedName>
        <fullName evidence="10">Homeobox protein</fullName>
    </recommendedName>
</protein>
<reference evidence="15" key="1">
    <citation type="thesis" date="2021" institute="BYU ScholarsArchive" country="Provo, UT, USA">
        <title>Applications of and Algorithms for Genome Assembly and Genomic Analyses with an Emphasis on Marine Teleosts.</title>
        <authorList>
            <person name="Pickett B.D."/>
        </authorList>
    </citation>
    <scope>NUCLEOTIDE SEQUENCE</scope>
    <source>
        <strain evidence="15">HI-2016</strain>
    </source>
</reference>
<evidence type="ECO:0000256" key="7">
    <source>
        <dbReference type="ARBA" id="ARBA00023159"/>
    </source>
</evidence>
<keyword evidence="5 10" id="KW-0238">DNA-binding</keyword>
<keyword evidence="9 10" id="KW-0539">Nucleus</keyword>
<dbReference type="InterPro" id="IPR009057">
    <property type="entry name" value="Homeodomain-like_sf"/>
</dbReference>
<evidence type="ECO:0000256" key="3">
    <source>
        <dbReference type="ARBA" id="ARBA00022473"/>
    </source>
</evidence>
<dbReference type="AlphaFoldDB" id="A0A8T2NPC4"/>
<evidence type="ECO:0000256" key="8">
    <source>
        <dbReference type="ARBA" id="ARBA00023163"/>
    </source>
</evidence>
<dbReference type="InterPro" id="IPR001356">
    <property type="entry name" value="HD"/>
</dbReference>
<feature type="compositionally biased region" description="Basic residues" evidence="13">
    <location>
        <begin position="76"/>
        <end position="86"/>
    </location>
</feature>
<dbReference type="GO" id="GO:0005634">
    <property type="term" value="C:nucleus"/>
    <property type="evidence" value="ECO:0007669"/>
    <property type="project" value="UniProtKB-SubCell"/>
</dbReference>
<keyword evidence="7" id="KW-0010">Activator</keyword>
<keyword evidence="3 10" id="KW-0217">Developmental protein</keyword>
<comment type="similarity">
    <text evidence="2 10">Belongs to the paired homeobox family. Bicoid subfamily.</text>
</comment>
<evidence type="ECO:0000256" key="11">
    <source>
        <dbReference type="PROSITE-ProRule" id="PRU00108"/>
    </source>
</evidence>
<feature type="domain" description="Homeobox" evidence="14">
    <location>
        <begin position="78"/>
        <end position="138"/>
    </location>
</feature>
<dbReference type="GO" id="GO:0009653">
    <property type="term" value="P:anatomical structure morphogenesis"/>
    <property type="evidence" value="ECO:0007669"/>
    <property type="project" value="TreeGrafter"/>
</dbReference>
<dbReference type="SUPFAM" id="SSF46689">
    <property type="entry name" value="Homeodomain-like"/>
    <property type="match status" value="1"/>
</dbReference>
<accession>A0A8T2NPC4</accession>
<dbReference type="OrthoDB" id="6159439at2759"/>
<dbReference type="FunFam" id="1.10.10.60:FF:000679">
    <property type="entry name" value="Homeobox protein aristaless"/>
    <property type="match status" value="1"/>
</dbReference>
<dbReference type="CDD" id="cd00086">
    <property type="entry name" value="homeodomain"/>
    <property type="match status" value="1"/>
</dbReference>
<evidence type="ECO:0000313" key="15">
    <source>
        <dbReference type="EMBL" id="KAG9340931.1"/>
    </source>
</evidence>
<proteinExistence type="inferred from homology"/>
<evidence type="ECO:0000256" key="1">
    <source>
        <dbReference type="ARBA" id="ARBA00004123"/>
    </source>
</evidence>
<evidence type="ECO:0000256" key="5">
    <source>
        <dbReference type="ARBA" id="ARBA00023125"/>
    </source>
</evidence>
<gene>
    <name evidence="15" type="ORF">JZ751_020124</name>
</gene>
<dbReference type="GO" id="GO:0000978">
    <property type="term" value="F:RNA polymerase II cis-regulatory region sequence-specific DNA binding"/>
    <property type="evidence" value="ECO:0007669"/>
    <property type="project" value="TreeGrafter"/>
</dbReference>
<evidence type="ECO:0000256" key="2">
    <source>
        <dbReference type="ARBA" id="ARBA00006503"/>
    </source>
</evidence>
<dbReference type="PANTHER" id="PTHR45882:SF1">
    <property type="entry name" value="PITUITARY HOMEOBOX 1"/>
    <property type="match status" value="1"/>
</dbReference>
<keyword evidence="6 11" id="KW-0371">Homeobox</keyword>
<evidence type="ECO:0000259" key="14">
    <source>
        <dbReference type="PROSITE" id="PS50071"/>
    </source>
</evidence>